<evidence type="ECO:0000256" key="7">
    <source>
        <dbReference type="SAM" id="MobiDB-lite"/>
    </source>
</evidence>
<comment type="caution">
    <text evidence="10">The sequence shown here is derived from an EMBL/GenBank/DDBJ whole genome shotgun (WGS) entry which is preliminary data.</text>
</comment>
<evidence type="ECO:0000259" key="9">
    <source>
        <dbReference type="PROSITE" id="PS50850"/>
    </source>
</evidence>
<sequence>MAVTSSSPEPGVVTDSPTYNTQHDDEKHMGKEGSVPRPLDDSHSGSDSDEPFHKDAQAGVQDIEVTTTVWSKSALIFAYVWIWVIYFVDTMQQGATGSLTPWVTSAFQQHSLTPTVNIMSSIIGGVSRLTLAKILDVVGRPTGYLITIILTTLGLVLMAACNGVEMYAAAQVFFWVGYNGLGFCLGVFIADTSSLRNRGLMFAYANSPYIITTWLAGPISEAFLNGPGWRWGFGVFCIITPVFTLPLWVLFTHYLRVAKARGLVPERKSGRNALQTFMHYAREFDAIGLLLLSAGLSIFLLAFNLAPLQAKQWESPLAICFIVFGILLLVAFAVWERWFAPVTFIPYDLLLERTVVGACLLAATLFVSFYIWNSYFSSFLQAVNGLTVTEASYVRQIYSIGSCLFAIPVGFAIRYTGRFKWIALYFGMPLTMLGAGLMIQFRQPDVNIGYIIMCQIFIAFAGGALVICQQVAVMAVASHQHVAVVLAIENMFSSIGGAIGLTVSSAIWQHVFPRALAKNLPEEELANLTTIYGDLGTQISYPIGSPTRIAIQDSYGEAVRYMLIAATSVLVLGFVGVAIWRDVKIKDKKQVKGTVI</sequence>
<evidence type="ECO:0000256" key="8">
    <source>
        <dbReference type="SAM" id="Phobius"/>
    </source>
</evidence>
<evidence type="ECO:0000256" key="6">
    <source>
        <dbReference type="ARBA" id="ARBA00023136"/>
    </source>
</evidence>
<dbReference type="PROSITE" id="PS50850">
    <property type="entry name" value="MFS"/>
    <property type="match status" value="1"/>
</dbReference>
<dbReference type="GO" id="GO:0005886">
    <property type="term" value="C:plasma membrane"/>
    <property type="evidence" value="ECO:0007669"/>
    <property type="project" value="TreeGrafter"/>
</dbReference>
<feature type="compositionally biased region" description="Basic and acidic residues" evidence="7">
    <location>
        <begin position="22"/>
        <end position="31"/>
    </location>
</feature>
<evidence type="ECO:0000256" key="4">
    <source>
        <dbReference type="ARBA" id="ARBA00022692"/>
    </source>
</evidence>
<dbReference type="Gene3D" id="1.20.1250.20">
    <property type="entry name" value="MFS general substrate transporter like domains"/>
    <property type="match status" value="2"/>
</dbReference>
<evidence type="ECO:0000256" key="2">
    <source>
        <dbReference type="ARBA" id="ARBA00008335"/>
    </source>
</evidence>
<dbReference type="InterPro" id="IPR036259">
    <property type="entry name" value="MFS_trans_sf"/>
</dbReference>
<dbReference type="EMBL" id="JPKY01000004">
    <property type="protein sequence ID" value="KFH48209.1"/>
    <property type="molecule type" value="Genomic_DNA"/>
</dbReference>
<feature type="transmembrane region" description="Helical" evidence="8">
    <location>
        <begin position="396"/>
        <end position="415"/>
    </location>
</feature>
<dbReference type="AlphaFoldDB" id="A0A086TFS7"/>
<dbReference type="OrthoDB" id="4078873at2759"/>
<dbReference type="PANTHER" id="PTHR23501">
    <property type="entry name" value="MAJOR FACILITATOR SUPERFAMILY"/>
    <property type="match status" value="1"/>
</dbReference>
<keyword evidence="4 8" id="KW-0812">Transmembrane</keyword>
<accession>A0A086TFS7</accession>
<feature type="transmembrane region" description="Helical" evidence="8">
    <location>
        <begin position="166"/>
        <end position="189"/>
    </location>
</feature>
<dbReference type="GO" id="GO:0022857">
    <property type="term" value="F:transmembrane transporter activity"/>
    <property type="evidence" value="ECO:0007669"/>
    <property type="project" value="InterPro"/>
</dbReference>
<evidence type="ECO:0000313" key="11">
    <source>
        <dbReference type="Proteomes" id="UP000029964"/>
    </source>
</evidence>
<feature type="transmembrane region" description="Helical" evidence="8">
    <location>
        <begin position="422"/>
        <end position="442"/>
    </location>
</feature>
<comment type="similarity">
    <text evidence="2">Belongs to the major facilitator superfamily.</text>
</comment>
<feature type="transmembrane region" description="Helical" evidence="8">
    <location>
        <begin position="284"/>
        <end position="303"/>
    </location>
</feature>
<dbReference type="Pfam" id="PF07690">
    <property type="entry name" value="MFS_1"/>
    <property type="match status" value="1"/>
</dbReference>
<dbReference type="HOGENOM" id="CLU_012970_1_0_1"/>
<evidence type="ECO:0000256" key="5">
    <source>
        <dbReference type="ARBA" id="ARBA00022989"/>
    </source>
</evidence>
<comment type="subcellular location">
    <subcellularLocation>
        <location evidence="1">Membrane</location>
        <topology evidence="1">Multi-pass membrane protein</topology>
    </subcellularLocation>
</comment>
<feature type="transmembrane region" description="Helical" evidence="8">
    <location>
        <begin position="355"/>
        <end position="376"/>
    </location>
</feature>
<feature type="transmembrane region" description="Helical" evidence="8">
    <location>
        <begin position="561"/>
        <end position="580"/>
    </location>
</feature>
<dbReference type="Proteomes" id="UP000029964">
    <property type="component" value="Unassembled WGS sequence"/>
</dbReference>
<dbReference type="SUPFAM" id="SSF103473">
    <property type="entry name" value="MFS general substrate transporter"/>
    <property type="match status" value="1"/>
</dbReference>
<protein>
    <submittedName>
        <fullName evidence="10">Siderophore iron transporter-like protein</fullName>
    </submittedName>
</protein>
<gene>
    <name evidence="10" type="ORF">ACRE_008070</name>
</gene>
<evidence type="ECO:0000313" key="10">
    <source>
        <dbReference type="EMBL" id="KFH48209.1"/>
    </source>
</evidence>
<dbReference type="InterPro" id="IPR011701">
    <property type="entry name" value="MFS"/>
</dbReference>
<reference evidence="11" key="1">
    <citation type="journal article" date="2014" name="Genome Announc.">
        <title>Genome sequence and annotation of Acremonium chrysogenum, producer of the beta-lactam antibiotic cephalosporin C.</title>
        <authorList>
            <person name="Terfehr D."/>
            <person name="Dahlmann T.A."/>
            <person name="Specht T."/>
            <person name="Zadra I."/>
            <person name="Kuernsteiner H."/>
            <person name="Kueck U."/>
        </authorList>
    </citation>
    <scope>NUCLEOTIDE SEQUENCE [LARGE SCALE GENOMIC DNA]</scope>
    <source>
        <strain evidence="11">ATCC 11550 / CBS 779.69 / DSM 880 / IAM 14645 / JCM 23072 / IMI 49137</strain>
    </source>
</reference>
<feature type="transmembrane region" description="Helical" evidence="8">
    <location>
        <begin position="142"/>
        <end position="160"/>
    </location>
</feature>
<dbReference type="InterPro" id="IPR020846">
    <property type="entry name" value="MFS_dom"/>
</dbReference>
<proteinExistence type="inferred from homology"/>
<feature type="transmembrane region" description="Helical" evidence="8">
    <location>
        <begin position="484"/>
        <end position="508"/>
    </location>
</feature>
<evidence type="ECO:0000256" key="3">
    <source>
        <dbReference type="ARBA" id="ARBA00022448"/>
    </source>
</evidence>
<feature type="transmembrane region" description="Helical" evidence="8">
    <location>
        <begin position="231"/>
        <end position="251"/>
    </location>
</feature>
<feature type="transmembrane region" description="Helical" evidence="8">
    <location>
        <begin position="201"/>
        <end position="219"/>
    </location>
</feature>
<organism evidence="10 11">
    <name type="scientific">Hapsidospora chrysogenum (strain ATCC 11550 / CBS 779.69 / DSM 880 / IAM 14645 / JCM 23072 / IMI 49137)</name>
    <name type="common">Acremonium chrysogenum</name>
    <dbReference type="NCBI Taxonomy" id="857340"/>
    <lineage>
        <taxon>Eukaryota</taxon>
        <taxon>Fungi</taxon>
        <taxon>Dikarya</taxon>
        <taxon>Ascomycota</taxon>
        <taxon>Pezizomycotina</taxon>
        <taxon>Sordariomycetes</taxon>
        <taxon>Hypocreomycetidae</taxon>
        <taxon>Hypocreales</taxon>
        <taxon>Bionectriaceae</taxon>
        <taxon>Hapsidospora</taxon>
    </lineage>
</organism>
<keyword evidence="5 8" id="KW-1133">Transmembrane helix</keyword>
<feature type="transmembrane region" description="Helical" evidence="8">
    <location>
        <begin position="69"/>
        <end position="88"/>
    </location>
</feature>
<keyword evidence="11" id="KW-1185">Reference proteome</keyword>
<evidence type="ECO:0000256" key="1">
    <source>
        <dbReference type="ARBA" id="ARBA00004141"/>
    </source>
</evidence>
<feature type="transmembrane region" description="Helical" evidence="8">
    <location>
        <begin position="448"/>
        <end position="472"/>
    </location>
</feature>
<keyword evidence="3" id="KW-0813">Transport</keyword>
<feature type="domain" description="Major facilitator superfamily (MFS) profile" evidence="9">
    <location>
        <begin position="78"/>
        <end position="584"/>
    </location>
</feature>
<feature type="region of interest" description="Disordered" evidence="7">
    <location>
        <begin position="1"/>
        <end position="53"/>
    </location>
</feature>
<feature type="transmembrane region" description="Helical" evidence="8">
    <location>
        <begin position="315"/>
        <end position="335"/>
    </location>
</feature>
<name>A0A086TFS7_HAPC1</name>
<feature type="compositionally biased region" description="Basic and acidic residues" evidence="7">
    <location>
        <begin position="38"/>
        <end position="53"/>
    </location>
</feature>
<keyword evidence="6 8" id="KW-0472">Membrane</keyword>
<dbReference type="FunFam" id="1.20.1250.20:FF:000284">
    <property type="entry name" value="Siderophore iron transporter mirB"/>
    <property type="match status" value="1"/>
</dbReference>
<dbReference type="PANTHER" id="PTHR23501:SF3">
    <property type="entry name" value="MAJOR FACILITATOR SUPERFAMILY (MFS) PROFILE DOMAIN-CONTAINING PROTEIN"/>
    <property type="match status" value="1"/>
</dbReference>